<evidence type="ECO:0000256" key="1">
    <source>
        <dbReference type="ARBA" id="ARBA00022490"/>
    </source>
</evidence>
<dbReference type="PANTHER" id="PTHR10127:SF900">
    <property type="entry name" value="METALLOENDOPEPTIDASE"/>
    <property type="match status" value="1"/>
</dbReference>
<dbReference type="RefSeq" id="NP_001016661.1">
    <property type="nucleotide sequence ID" value="NM_001016661.2"/>
</dbReference>
<dbReference type="KEGG" id="xtr:549415"/>
<evidence type="ECO:0000256" key="6">
    <source>
        <dbReference type="ARBA" id="ARBA00022801"/>
    </source>
</evidence>
<reference evidence="16" key="2">
    <citation type="submission" date="2006-10" db="EMBL/GenBank/DDBJ databases">
        <authorList>
            <person name="Amaya E."/>
            <person name="Ashurst J.L."/>
            <person name="Bonfield J.K."/>
            <person name="Croning M.D.R."/>
            <person name="Chen C-K."/>
            <person name="Davies R.M."/>
            <person name="Francis M.D."/>
            <person name="Garrett N."/>
            <person name="Gilchrist M.J."/>
            <person name="Grafham D.V."/>
            <person name="McLaren S.R."/>
            <person name="Papalopulu N."/>
            <person name="Rogers J."/>
            <person name="Smith J.C."/>
            <person name="Taylor R.G."/>
            <person name="Voigt J."/>
            <person name="Zorn A.M."/>
        </authorList>
    </citation>
    <scope>NUCLEOTIDE SEQUENCE</scope>
</reference>
<dbReference type="Proteomes" id="UP000008143">
    <property type="component" value="Chromosome 8"/>
</dbReference>
<evidence type="ECO:0000313" key="18">
    <source>
        <dbReference type="RefSeq" id="NP_001016661.1"/>
    </source>
</evidence>
<dbReference type="EMBL" id="CR760303">
    <property type="protein sequence ID" value="CAJ82875.1"/>
    <property type="molecule type" value="mRNA"/>
</dbReference>
<dbReference type="PRINTS" id="PR00480">
    <property type="entry name" value="ASTACIN"/>
</dbReference>
<name>Q28IN5_XENTR</name>
<keyword evidence="5" id="KW-0677">Repeat</keyword>
<dbReference type="SUPFAM" id="SSF49854">
    <property type="entry name" value="Spermadhesin, CUB domain"/>
    <property type="match status" value="2"/>
</dbReference>
<comment type="subcellular location">
    <subcellularLocation>
        <location evidence="10">Cytoplasmic vesicle</location>
        <location evidence="10">Secretory vesicle</location>
        <location evidence="10">Cortical granule</location>
    </subcellularLocation>
</comment>
<dbReference type="Pfam" id="PF00431">
    <property type="entry name" value="CUB"/>
    <property type="match status" value="2"/>
</dbReference>
<dbReference type="InterPro" id="IPR017370">
    <property type="entry name" value="Hatching_enzyme_Uvs2-like"/>
</dbReference>
<dbReference type="Xenbase" id="XB-GENE-478930">
    <property type="gene designation" value="tll2l"/>
</dbReference>
<evidence type="ECO:0000256" key="8">
    <source>
        <dbReference type="ARBA" id="ARBA00023049"/>
    </source>
</evidence>
<dbReference type="SMART" id="SM00042">
    <property type="entry name" value="CUB"/>
    <property type="match status" value="2"/>
</dbReference>
<dbReference type="InterPro" id="IPR001506">
    <property type="entry name" value="Peptidase_M12A"/>
</dbReference>
<protein>
    <recommendedName>
        <fullName evidence="13">Metalloendopeptidase</fullName>
        <ecNumber evidence="13">3.4.24.-</ecNumber>
    </recommendedName>
</protein>
<keyword evidence="6 12" id="KW-0378">Hydrolase</keyword>
<feature type="chain" id="PRO_5033206204" description="Metalloendopeptidase" evidence="13 18">
    <location>
        <begin position="20"/>
        <end position="500"/>
    </location>
</feature>
<evidence type="ECO:0000259" key="15">
    <source>
        <dbReference type="PROSITE" id="PS51864"/>
    </source>
</evidence>
<dbReference type="OMA" id="FMEIDEC"/>
<keyword evidence="3 12" id="KW-0479">Metal-binding</keyword>
<keyword evidence="17" id="KW-1185">Reference proteome</keyword>
<evidence type="ECO:0000256" key="11">
    <source>
        <dbReference type="PROSITE-ProRule" id="PRU00059"/>
    </source>
</evidence>
<dbReference type="FunFam" id="3.40.390.10:FF:000040">
    <property type="entry name" value="Metalloendopeptidase"/>
    <property type="match status" value="1"/>
</dbReference>
<evidence type="ECO:0000256" key="3">
    <source>
        <dbReference type="ARBA" id="ARBA00022723"/>
    </source>
</evidence>
<dbReference type="GeneID" id="549415"/>
<evidence type="ECO:0000256" key="13">
    <source>
        <dbReference type="RuleBase" id="RU361183"/>
    </source>
</evidence>
<dbReference type="InterPro" id="IPR024079">
    <property type="entry name" value="MetalloPept_cat_dom_sf"/>
</dbReference>
<keyword evidence="8 12" id="KW-0482">Metalloprotease</keyword>
<dbReference type="MEROPS" id="M12.014"/>
<feature type="domain" description="CUB" evidence="14">
    <location>
        <begin position="385"/>
        <end position="497"/>
    </location>
</feature>
<dbReference type="AlphaFoldDB" id="Q28IN5"/>
<dbReference type="SUPFAM" id="SSF55486">
    <property type="entry name" value="Metalloproteases ('zincins'), catalytic domain"/>
    <property type="match status" value="1"/>
</dbReference>
<accession>Q28IN5</accession>
<dbReference type="GO" id="GO:0008270">
    <property type="term" value="F:zinc ion binding"/>
    <property type="evidence" value="ECO:0007669"/>
    <property type="project" value="UniProtKB-UniRule"/>
</dbReference>
<dbReference type="Gene3D" id="2.60.120.290">
    <property type="entry name" value="Spermadhesin, CUB domain"/>
    <property type="match status" value="2"/>
</dbReference>
<feature type="active site" evidence="12">
    <location>
        <position position="169"/>
    </location>
</feature>
<dbReference type="FunFam" id="2.60.120.290:FF:000005">
    <property type="entry name" value="Procollagen C-endopeptidase enhancer 1"/>
    <property type="match status" value="1"/>
</dbReference>
<dbReference type="OrthoDB" id="291007at2759"/>
<keyword evidence="1" id="KW-0963">Cytoplasm</keyword>
<evidence type="ECO:0000256" key="9">
    <source>
        <dbReference type="ARBA" id="ARBA00023157"/>
    </source>
</evidence>
<evidence type="ECO:0000313" key="19">
    <source>
        <dbReference type="Xenbase" id="XB-GENE-478930"/>
    </source>
</evidence>
<dbReference type="PANTHER" id="PTHR10127">
    <property type="entry name" value="DISCOIDIN, CUB, EGF, LAMININ , AND ZINC METALLOPROTEASE DOMAIN CONTAINING"/>
    <property type="match status" value="1"/>
</dbReference>
<comment type="cofactor">
    <cofactor evidence="12 13">
        <name>Zn(2+)</name>
        <dbReference type="ChEBI" id="CHEBI:29105"/>
    </cofactor>
    <text evidence="12 13">Binds 1 zinc ion per subunit.</text>
</comment>
<evidence type="ECO:0000313" key="17">
    <source>
        <dbReference type="Proteomes" id="UP000008143"/>
    </source>
</evidence>
<dbReference type="CDD" id="cd04283">
    <property type="entry name" value="ZnMc_hatching_enzyme"/>
    <property type="match status" value="1"/>
</dbReference>
<dbReference type="CTD" id="549415"/>
<keyword evidence="7 12" id="KW-0862">Zinc</keyword>
<comment type="caution">
    <text evidence="11">Lacks conserved residue(s) required for the propagation of feature annotation.</text>
</comment>
<dbReference type="GO" id="GO:0060473">
    <property type="term" value="C:cortical granule"/>
    <property type="evidence" value="ECO:0007669"/>
    <property type="project" value="UniProtKB-SubCell"/>
</dbReference>
<dbReference type="InterPro" id="IPR000859">
    <property type="entry name" value="CUB_dom"/>
</dbReference>
<dbReference type="InterPro" id="IPR034039">
    <property type="entry name" value="ZnMP_hatching_enz"/>
</dbReference>
<feature type="signal peptide" evidence="13">
    <location>
        <begin position="1"/>
        <end position="19"/>
    </location>
</feature>
<sequence length="500" mass="55065">MAWRTYSYIIICLVTYATSLPLTTLEKPLESDDHQETHKPNDADIFTQIIASNEGIDQLLLQGDIAIRVVRSSLQCDNCKWDISSNGKVPVPFTVSPGYTKSQLALITAAMQEFETLTCVDFVPKTNEKNVININNGNGCWSYIGRSGGVQQVSLSKQSCMVKGIIQHELNHVLGFVHEHVRSDRDQYVNVVKKNILPDSLGNFDIAVTNNLGLPYDYYSVMHYPRNAFSISPFLPTLITKPDPTIQIGQRYGLTNLDIAKINKLYNCDVCSTLLSDVNGTLFSPSYPSAYPDNANCVWLIRIPSNQVSVQFIAFSLQTSQNCVSDYVKIYDGATRSDPVLLDKACGSLLLPPITASSNLMLLEFVSNEGNTMTGFEATYSTVSCGGTYTSQSNSFSSPGYPVAYPPLTTCIWSIYAPVGFKIVLTINKIEVEYGLLCMYDSLTIYDGYNTTAPILRCACGNTAVPNQISRGRSMLLVFSSDISVQKKGFQASYTLISAN</sequence>
<feature type="binding site" evidence="12">
    <location>
        <position position="172"/>
    </location>
    <ligand>
        <name>Zn(2+)</name>
        <dbReference type="ChEBI" id="CHEBI:29105"/>
        <note>catalytic</note>
    </ligand>
</feature>
<feature type="domain" description="CUB" evidence="14">
    <location>
        <begin position="271"/>
        <end position="383"/>
    </location>
</feature>
<dbReference type="AGR" id="Xenbase:XB-GENE-478930"/>
<feature type="binding site" evidence="12">
    <location>
        <position position="178"/>
    </location>
    <ligand>
        <name>Zn(2+)</name>
        <dbReference type="ChEBI" id="CHEBI:29105"/>
        <note>catalytic</note>
    </ligand>
</feature>
<dbReference type="SMART" id="SM00235">
    <property type="entry name" value="ZnMc"/>
    <property type="match status" value="1"/>
</dbReference>
<keyword evidence="2 12" id="KW-0645">Protease</keyword>
<dbReference type="InterPro" id="IPR035914">
    <property type="entry name" value="Sperma_CUB_dom_sf"/>
</dbReference>
<dbReference type="EC" id="3.4.24.-" evidence="13"/>
<gene>
    <name evidence="18 19" type="primary">tll2l</name>
    <name evidence="18" type="synonym">tll2</name>
    <name evidence="18" type="synonym">Xld</name>
    <name evidence="18" type="synonym">xolloid</name>
    <name evidence="16" type="ORF">TNeu066d14.1-001</name>
</gene>
<evidence type="ECO:0000256" key="5">
    <source>
        <dbReference type="ARBA" id="ARBA00022737"/>
    </source>
</evidence>
<dbReference type="PIRSF" id="PIRSF038057">
    <property type="entry name" value="Hatching_enzyme_Uvs2"/>
    <property type="match status" value="1"/>
</dbReference>
<evidence type="ECO:0000256" key="2">
    <source>
        <dbReference type="ARBA" id="ARBA00022670"/>
    </source>
</evidence>
<organism evidence="16">
    <name type="scientific">Xenopus tropicalis</name>
    <name type="common">Western clawed frog</name>
    <name type="synonym">Silurana tropicalis</name>
    <dbReference type="NCBI Taxonomy" id="8364"/>
    <lineage>
        <taxon>Eukaryota</taxon>
        <taxon>Metazoa</taxon>
        <taxon>Chordata</taxon>
        <taxon>Craniata</taxon>
        <taxon>Vertebrata</taxon>
        <taxon>Euteleostomi</taxon>
        <taxon>Amphibia</taxon>
        <taxon>Batrachia</taxon>
        <taxon>Anura</taxon>
        <taxon>Pipoidea</taxon>
        <taxon>Pipidae</taxon>
        <taxon>Xenopodinae</taxon>
        <taxon>Xenopus</taxon>
        <taxon>Silurana</taxon>
    </lineage>
</organism>
<dbReference type="Pfam" id="PF01400">
    <property type="entry name" value="Astacin"/>
    <property type="match status" value="1"/>
</dbReference>
<reference evidence="18" key="1">
    <citation type="journal article" date="2002" name="Dev. Dyn.">
        <title>Genetic and genomic tools for Xenopus research: The NIH Xenopus initiative.</title>
        <authorList>
            <person name="Klein S.L."/>
            <person name="Strausberg R.L."/>
            <person name="Wagner L."/>
            <person name="Pontius J."/>
            <person name="Clifton S.W."/>
            <person name="Richardson P."/>
        </authorList>
    </citation>
    <scope>NUCLEOTIDE SEQUENCE</scope>
</reference>
<evidence type="ECO:0000256" key="10">
    <source>
        <dbReference type="ARBA" id="ARBA00037865"/>
    </source>
</evidence>
<keyword evidence="9" id="KW-1015">Disulfide bond</keyword>
<dbReference type="DNASU" id="549415"/>
<keyword evidence="4 13" id="KW-0732">Signal</keyword>
<evidence type="ECO:0000256" key="7">
    <source>
        <dbReference type="ARBA" id="ARBA00022833"/>
    </source>
</evidence>
<feature type="binding site" evidence="12">
    <location>
        <position position="168"/>
    </location>
    <ligand>
        <name>Zn(2+)</name>
        <dbReference type="ChEBI" id="CHEBI:29105"/>
        <note>catalytic</note>
    </ligand>
</feature>
<dbReference type="FunFam" id="2.60.120.290:FF:000013">
    <property type="entry name" value="Membrane frizzled-related protein"/>
    <property type="match status" value="1"/>
</dbReference>
<dbReference type="Gene3D" id="3.40.390.10">
    <property type="entry name" value="Collagenase (Catalytic Domain)"/>
    <property type="match status" value="1"/>
</dbReference>
<dbReference type="PhylomeDB" id="Q28IN5"/>
<reference evidence="18" key="3">
    <citation type="submission" date="2025-04" db="UniProtKB">
        <authorList>
            <consortium name="RefSeq"/>
        </authorList>
    </citation>
    <scope>IDENTIFICATION</scope>
</reference>
<evidence type="ECO:0000259" key="14">
    <source>
        <dbReference type="PROSITE" id="PS01180"/>
    </source>
</evidence>
<dbReference type="GO" id="GO:0006508">
    <property type="term" value="P:proteolysis"/>
    <property type="evidence" value="ECO:0007669"/>
    <property type="project" value="UniProtKB-KW"/>
</dbReference>
<dbReference type="GO" id="GO:0004222">
    <property type="term" value="F:metalloendopeptidase activity"/>
    <property type="evidence" value="ECO:0000318"/>
    <property type="project" value="GO_Central"/>
</dbReference>
<proteinExistence type="evidence at transcript level"/>
<dbReference type="CDD" id="cd00041">
    <property type="entry name" value="CUB"/>
    <property type="match status" value="2"/>
</dbReference>
<dbReference type="InterPro" id="IPR006026">
    <property type="entry name" value="Peptidase_Metallo"/>
</dbReference>
<dbReference type="HOGENOM" id="CLU_005140_1_0_1"/>
<feature type="domain" description="Peptidase M12A" evidence="15">
    <location>
        <begin position="68"/>
        <end position="272"/>
    </location>
</feature>
<dbReference type="GO" id="GO:0005615">
    <property type="term" value="C:extracellular space"/>
    <property type="evidence" value="ECO:0000318"/>
    <property type="project" value="GO_Central"/>
</dbReference>
<evidence type="ECO:0000256" key="12">
    <source>
        <dbReference type="PROSITE-ProRule" id="PRU01211"/>
    </source>
</evidence>
<dbReference type="PROSITE" id="PS51864">
    <property type="entry name" value="ASTACIN"/>
    <property type="match status" value="1"/>
</dbReference>
<dbReference type="PROSITE" id="PS01180">
    <property type="entry name" value="CUB"/>
    <property type="match status" value="2"/>
</dbReference>
<evidence type="ECO:0000313" key="16">
    <source>
        <dbReference type="EMBL" id="CAJ82875.1"/>
    </source>
</evidence>
<evidence type="ECO:0000256" key="4">
    <source>
        <dbReference type="ARBA" id="ARBA00022729"/>
    </source>
</evidence>